<name>A0A5B7F6R9_PORTR</name>
<dbReference type="Proteomes" id="UP000324222">
    <property type="component" value="Unassembled WGS sequence"/>
</dbReference>
<organism evidence="1 2">
    <name type="scientific">Portunus trituberculatus</name>
    <name type="common">Swimming crab</name>
    <name type="synonym">Neptunus trituberculatus</name>
    <dbReference type="NCBI Taxonomy" id="210409"/>
    <lineage>
        <taxon>Eukaryota</taxon>
        <taxon>Metazoa</taxon>
        <taxon>Ecdysozoa</taxon>
        <taxon>Arthropoda</taxon>
        <taxon>Crustacea</taxon>
        <taxon>Multicrustacea</taxon>
        <taxon>Malacostraca</taxon>
        <taxon>Eumalacostraca</taxon>
        <taxon>Eucarida</taxon>
        <taxon>Decapoda</taxon>
        <taxon>Pleocyemata</taxon>
        <taxon>Brachyura</taxon>
        <taxon>Eubrachyura</taxon>
        <taxon>Portunoidea</taxon>
        <taxon>Portunidae</taxon>
        <taxon>Portuninae</taxon>
        <taxon>Portunus</taxon>
    </lineage>
</organism>
<keyword evidence="2" id="KW-1185">Reference proteome</keyword>
<gene>
    <name evidence="1" type="ORF">E2C01_034903</name>
</gene>
<evidence type="ECO:0000313" key="1">
    <source>
        <dbReference type="EMBL" id="MPC41315.1"/>
    </source>
</evidence>
<evidence type="ECO:0000313" key="2">
    <source>
        <dbReference type="Proteomes" id="UP000324222"/>
    </source>
</evidence>
<proteinExistence type="predicted"/>
<dbReference type="EMBL" id="VSRR010005006">
    <property type="protein sequence ID" value="MPC41315.1"/>
    <property type="molecule type" value="Genomic_DNA"/>
</dbReference>
<protein>
    <submittedName>
        <fullName evidence="1">Uncharacterized protein</fullName>
    </submittedName>
</protein>
<accession>A0A5B7F6R9</accession>
<comment type="caution">
    <text evidence="1">The sequence shown here is derived from an EMBL/GenBank/DDBJ whole genome shotgun (WGS) entry which is preliminary data.</text>
</comment>
<dbReference type="AlphaFoldDB" id="A0A5B7F6R9"/>
<reference evidence="1 2" key="1">
    <citation type="submission" date="2019-05" db="EMBL/GenBank/DDBJ databases">
        <title>Another draft genome of Portunus trituberculatus and its Hox gene families provides insights of decapod evolution.</title>
        <authorList>
            <person name="Jeong J.-H."/>
            <person name="Song I."/>
            <person name="Kim S."/>
            <person name="Choi T."/>
            <person name="Kim D."/>
            <person name="Ryu S."/>
            <person name="Kim W."/>
        </authorList>
    </citation>
    <scope>NUCLEOTIDE SEQUENCE [LARGE SCALE GENOMIC DNA]</scope>
    <source>
        <tissue evidence="1">Muscle</tissue>
    </source>
</reference>
<sequence length="25" mass="2863">MLIFPGMITVSVSETRLCVLNVRQR</sequence>